<dbReference type="GO" id="GO:0044545">
    <property type="term" value="C:NSL complex"/>
    <property type="evidence" value="ECO:0007669"/>
    <property type="project" value="TreeGrafter"/>
</dbReference>
<feature type="compositionally biased region" description="Polar residues" evidence="1">
    <location>
        <begin position="221"/>
        <end position="232"/>
    </location>
</feature>
<protein>
    <submittedName>
        <fullName evidence="2">Uncharacterized protein</fullName>
    </submittedName>
</protein>
<comment type="caution">
    <text evidence="2">The sequence shown here is derived from an EMBL/GenBank/DDBJ whole genome shotgun (WGS) entry which is preliminary data.</text>
</comment>
<dbReference type="GO" id="GO:0035035">
    <property type="term" value="F:histone acetyltransferase binding"/>
    <property type="evidence" value="ECO:0007669"/>
    <property type="project" value="TreeGrafter"/>
</dbReference>
<dbReference type="PANTHER" id="PTHR22443">
    <property type="entry name" value="NON-SPECIFIC LETHAL 1, ISOFORM M"/>
    <property type="match status" value="1"/>
</dbReference>
<evidence type="ECO:0000313" key="2">
    <source>
        <dbReference type="EMBL" id="KAK3507966.1"/>
    </source>
</evidence>
<sequence length="380" mass="40776">MAAMAPALTDTPADTHRIRLKLAPSSSAINPSAVEENGATDRVLVPTNGAVKRKTSPDKEDHLSCAAGTFSKDDSGRDLGKIQQLVTSYRCSDETLKLQNVFDILPGILQRKHHTLELSEEQLKSIMNAGNGSGLPSLQQSVGVNGVARKFTKASRDSNSVTMNGGKHGQAALPLAHAGSTGNGPVRDSAEQHQCPRGVPRDRPNNRDIPESLALFRLPSQERTGSDGSSVLSAEVSVAPPPTLHPLGSLGGDLHSRSQQAKSRQVEIEGRLRRLCKRLQVVQAKQVERHVQQQLGGLLCSTLGTRDSRVYQERAEPGRFLRGGSVPAELERLSLSCSTNLQAAENAFDSDATESSSGGETDVEEDELARADIEQRHISL</sequence>
<proteinExistence type="predicted"/>
<accession>A0AAE0PTL0</accession>
<dbReference type="AlphaFoldDB" id="A0AAE0PTL0"/>
<evidence type="ECO:0000256" key="1">
    <source>
        <dbReference type="SAM" id="MobiDB-lite"/>
    </source>
</evidence>
<reference evidence="2" key="1">
    <citation type="submission" date="2023-06" db="EMBL/GenBank/DDBJ databases">
        <title>Male Hemibagrus guttatus genome.</title>
        <authorList>
            <person name="Bian C."/>
        </authorList>
    </citation>
    <scope>NUCLEOTIDE SEQUENCE</scope>
    <source>
        <strain evidence="2">Male_cb2023</strain>
        <tissue evidence="2">Muscle</tissue>
    </source>
</reference>
<dbReference type="InterPro" id="IPR026180">
    <property type="entry name" value="NSL1"/>
</dbReference>
<feature type="region of interest" description="Disordered" evidence="1">
    <location>
        <begin position="346"/>
        <end position="380"/>
    </location>
</feature>
<gene>
    <name evidence="2" type="ORF">QTP70_006003</name>
</gene>
<keyword evidence="3" id="KW-1185">Reference proteome</keyword>
<feature type="region of interest" description="Disordered" evidence="1">
    <location>
        <begin position="22"/>
        <end position="60"/>
    </location>
</feature>
<organism evidence="2 3">
    <name type="scientific">Hemibagrus guttatus</name>
    <dbReference type="NCBI Taxonomy" id="175788"/>
    <lineage>
        <taxon>Eukaryota</taxon>
        <taxon>Metazoa</taxon>
        <taxon>Chordata</taxon>
        <taxon>Craniata</taxon>
        <taxon>Vertebrata</taxon>
        <taxon>Euteleostomi</taxon>
        <taxon>Actinopterygii</taxon>
        <taxon>Neopterygii</taxon>
        <taxon>Teleostei</taxon>
        <taxon>Ostariophysi</taxon>
        <taxon>Siluriformes</taxon>
        <taxon>Bagridae</taxon>
        <taxon>Hemibagrus</taxon>
    </lineage>
</organism>
<feature type="region of interest" description="Disordered" evidence="1">
    <location>
        <begin position="155"/>
        <end position="234"/>
    </location>
</feature>
<dbReference type="PANTHER" id="PTHR22443:SF19">
    <property type="entry name" value="KAT8 REGULATORY NSL COMPLEX SUBUNIT 1-RELATED"/>
    <property type="match status" value="1"/>
</dbReference>
<dbReference type="EMBL" id="JAUCMX010000028">
    <property type="protein sequence ID" value="KAK3507966.1"/>
    <property type="molecule type" value="Genomic_DNA"/>
</dbReference>
<evidence type="ECO:0000313" key="3">
    <source>
        <dbReference type="Proteomes" id="UP001274896"/>
    </source>
</evidence>
<feature type="compositionally biased region" description="Basic and acidic residues" evidence="1">
    <location>
        <begin position="199"/>
        <end position="210"/>
    </location>
</feature>
<name>A0AAE0PTL0_9TELE</name>
<dbReference type="Proteomes" id="UP001274896">
    <property type="component" value="Unassembled WGS sequence"/>
</dbReference>
<feature type="compositionally biased region" description="Basic and acidic residues" evidence="1">
    <location>
        <begin position="368"/>
        <end position="380"/>
    </location>
</feature>